<reference evidence="1 2" key="1">
    <citation type="journal article" date="2018" name="Sci. Rep.">
        <title>Characterisation of pathogen-specific regions and novel effector candidates in Fusarium oxysporum f. sp. cepae.</title>
        <authorList>
            <person name="Armitage A.D."/>
            <person name="Taylor A."/>
            <person name="Sobczyk M.K."/>
            <person name="Baxter L."/>
            <person name="Greenfield B.P."/>
            <person name="Bates H.J."/>
            <person name="Wilson F."/>
            <person name="Jackson A.C."/>
            <person name="Ott S."/>
            <person name="Harrison R.J."/>
            <person name="Clarkson J.P."/>
        </authorList>
    </citation>
    <scope>NUCLEOTIDE SEQUENCE [LARGE SCALE GENOMIC DNA]</scope>
    <source>
        <strain evidence="1 2">Fp_A8</strain>
    </source>
</reference>
<gene>
    <name evidence="1" type="ORF">BFJ72_g5030</name>
</gene>
<dbReference type="Proteomes" id="UP000283569">
    <property type="component" value="Unassembled WGS sequence"/>
</dbReference>
<dbReference type="AlphaFoldDB" id="A0A420TM89"/>
<sequence>MLDSPEATQAELDERQKNYSQEEIDRLEGELSPLDALATFMRLGVIIPPYPPACHIINGRHLHGCDQKVKHVSDTDEFKRLELTGENTIVDLVKAPFSDLDSQIRVVQSRTFFKKRSRGSLVNTTSNMTSESKLLPAYNSFPTGKDSAKIIRCLPHQAQQSTRFIRCLRSFDELL</sequence>
<comment type="caution">
    <text evidence="1">The sequence shown here is derived from an EMBL/GenBank/DDBJ whole genome shotgun (WGS) entry which is preliminary data.</text>
</comment>
<evidence type="ECO:0000313" key="2">
    <source>
        <dbReference type="Proteomes" id="UP000283569"/>
    </source>
</evidence>
<evidence type="ECO:0000313" key="1">
    <source>
        <dbReference type="EMBL" id="RKL42651.1"/>
    </source>
</evidence>
<proteinExistence type="predicted"/>
<dbReference type="EMBL" id="MRDB01000013">
    <property type="protein sequence ID" value="RKL42651.1"/>
    <property type="molecule type" value="Genomic_DNA"/>
</dbReference>
<protein>
    <submittedName>
        <fullName evidence="1">Uncharacterized protein</fullName>
    </submittedName>
</protein>
<accession>A0A420TM89</accession>
<name>A0A420TM89_GIBIN</name>
<organism evidence="1 2">
    <name type="scientific">Gibberella intermedia</name>
    <name type="common">Bulb rot disease fungus</name>
    <name type="synonym">Fusarium proliferatum</name>
    <dbReference type="NCBI Taxonomy" id="948311"/>
    <lineage>
        <taxon>Eukaryota</taxon>
        <taxon>Fungi</taxon>
        <taxon>Dikarya</taxon>
        <taxon>Ascomycota</taxon>
        <taxon>Pezizomycotina</taxon>
        <taxon>Sordariomycetes</taxon>
        <taxon>Hypocreomycetidae</taxon>
        <taxon>Hypocreales</taxon>
        <taxon>Nectriaceae</taxon>
        <taxon>Fusarium</taxon>
        <taxon>Fusarium fujikuroi species complex</taxon>
    </lineage>
</organism>